<keyword evidence="4 6" id="KW-1133">Transmembrane helix</keyword>
<dbReference type="STRING" id="1817816.A2Y64_04410"/>
<feature type="transmembrane region" description="Helical" evidence="6">
    <location>
        <begin position="17"/>
        <end position="35"/>
    </location>
</feature>
<keyword evidence="3 6" id="KW-0812">Transmembrane</keyword>
<organism evidence="7 8">
    <name type="scientific">Candidatus Coatesbacteria bacterium RBG_13_66_14</name>
    <dbReference type="NCBI Taxonomy" id="1817816"/>
    <lineage>
        <taxon>Bacteria</taxon>
        <taxon>Candidatus Coatesiibacteriota</taxon>
    </lineage>
</organism>
<reference evidence="7 8" key="1">
    <citation type="journal article" date="2016" name="Nat. Commun.">
        <title>Thousands of microbial genomes shed light on interconnected biogeochemical processes in an aquifer system.</title>
        <authorList>
            <person name="Anantharaman K."/>
            <person name="Brown C.T."/>
            <person name="Hug L.A."/>
            <person name="Sharon I."/>
            <person name="Castelle C.J."/>
            <person name="Probst A.J."/>
            <person name="Thomas B.C."/>
            <person name="Singh A."/>
            <person name="Wilkins M.J."/>
            <person name="Karaoz U."/>
            <person name="Brodie E.L."/>
            <person name="Williams K.H."/>
            <person name="Hubbard S.S."/>
            <person name="Banfield J.F."/>
        </authorList>
    </citation>
    <scope>NUCLEOTIDE SEQUENCE [LARGE SCALE GENOMIC DNA]</scope>
</reference>
<protein>
    <recommendedName>
        <fullName evidence="9">LPS export ABC transporter permease LptG</fullName>
    </recommendedName>
</protein>
<dbReference type="AlphaFoldDB" id="A0A1F5FB67"/>
<feature type="transmembrane region" description="Helical" evidence="6">
    <location>
        <begin position="55"/>
        <end position="82"/>
    </location>
</feature>
<keyword evidence="2" id="KW-1003">Cell membrane</keyword>
<feature type="transmembrane region" description="Helical" evidence="6">
    <location>
        <begin position="338"/>
        <end position="359"/>
    </location>
</feature>
<gene>
    <name evidence="7" type="ORF">A2Y64_04410</name>
</gene>
<sequence length="364" mass="39831">MLGRTLDRYVAGHFLRYYLYALAAFIAIYLVVNFIETVGKFLQKGTDVGTIASYYLYMIPFVVKWVNPIAVLLGVLFCISILGKGSEITAMKASGVSLYRVFAPLVVLGTLIGFGVWVFGETVVPYANERCVAIKKWVFDGLDREAMLKVNDYSASLSGNLILYTGQMDAFNGRMSRPTLISFDPGDPGLAVERVDAAVGEYLDGEWHFYGCEVRTFGPEGQELTLVEVQEMVVPIVEAPGEFAIEARTAEDMTYGELAAHIERMERAGKDPAKELVELDLKISVPLANLIVILIGAPLAIRTARSGTALGFGMAVLLGFVLWGFIAVGRAFGQRGVISPFIAAFLPNILFGLAGIFLIRRVNR</sequence>
<dbReference type="GO" id="GO:0015920">
    <property type="term" value="P:lipopolysaccharide transport"/>
    <property type="evidence" value="ECO:0007669"/>
    <property type="project" value="TreeGrafter"/>
</dbReference>
<evidence type="ECO:0000256" key="4">
    <source>
        <dbReference type="ARBA" id="ARBA00022989"/>
    </source>
</evidence>
<feature type="transmembrane region" description="Helical" evidence="6">
    <location>
        <begin position="308"/>
        <end position="332"/>
    </location>
</feature>
<proteinExistence type="predicted"/>
<accession>A0A1F5FB67</accession>
<dbReference type="InterPro" id="IPR005495">
    <property type="entry name" value="LptG/LptF_permease"/>
</dbReference>
<evidence type="ECO:0000256" key="6">
    <source>
        <dbReference type="SAM" id="Phobius"/>
    </source>
</evidence>
<evidence type="ECO:0000313" key="7">
    <source>
        <dbReference type="EMBL" id="OGD76865.1"/>
    </source>
</evidence>
<dbReference type="PANTHER" id="PTHR33529:SF6">
    <property type="entry name" value="YJGP_YJGQ FAMILY PERMEASE"/>
    <property type="match status" value="1"/>
</dbReference>
<evidence type="ECO:0000313" key="8">
    <source>
        <dbReference type="Proteomes" id="UP000177187"/>
    </source>
</evidence>
<evidence type="ECO:0000256" key="3">
    <source>
        <dbReference type="ARBA" id="ARBA00022692"/>
    </source>
</evidence>
<evidence type="ECO:0000256" key="5">
    <source>
        <dbReference type="ARBA" id="ARBA00023136"/>
    </source>
</evidence>
<dbReference type="Pfam" id="PF03739">
    <property type="entry name" value="LptF_LptG"/>
    <property type="match status" value="1"/>
</dbReference>
<feature type="transmembrane region" description="Helical" evidence="6">
    <location>
        <begin position="283"/>
        <end position="301"/>
    </location>
</feature>
<comment type="caution">
    <text evidence="7">The sequence shown here is derived from an EMBL/GenBank/DDBJ whole genome shotgun (WGS) entry which is preliminary data.</text>
</comment>
<dbReference type="GO" id="GO:0043190">
    <property type="term" value="C:ATP-binding cassette (ABC) transporter complex"/>
    <property type="evidence" value="ECO:0007669"/>
    <property type="project" value="TreeGrafter"/>
</dbReference>
<evidence type="ECO:0000256" key="1">
    <source>
        <dbReference type="ARBA" id="ARBA00004651"/>
    </source>
</evidence>
<feature type="transmembrane region" description="Helical" evidence="6">
    <location>
        <begin position="102"/>
        <end position="120"/>
    </location>
</feature>
<dbReference type="PANTHER" id="PTHR33529">
    <property type="entry name" value="SLR0882 PROTEIN-RELATED"/>
    <property type="match status" value="1"/>
</dbReference>
<evidence type="ECO:0008006" key="9">
    <source>
        <dbReference type="Google" id="ProtNLM"/>
    </source>
</evidence>
<evidence type="ECO:0000256" key="2">
    <source>
        <dbReference type="ARBA" id="ARBA00022475"/>
    </source>
</evidence>
<dbReference type="EMBL" id="MFAF01000058">
    <property type="protein sequence ID" value="OGD76865.1"/>
    <property type="molecule type" value="Genomic_DNA"/>
</dbReference>
<keyword evidence="5 6" id="KW-0472">Membrane</keyword>
<dbReference type="Proteomes" id="UP000177187">
    <property type="component" value="Unassembled WGS sequence"/>
</dbReference>
<comment type="subcellular location">
    <subcellularLocation>
        <location evidence="1">Cell membrane</location>
        <topology evidence="1">Multi-pass membrane protein</topology>
    </subcellularLocation>
</comment>
<name>A0A1F5FB67_9BACT</name>